<dbReference type="SUPFAM" id="SSF55729">
    <property type="entry name" value="Acyl-CoA N-acyltransferases (Nat)"/>
    <property type="match status" value="1"/>
</dbReference>
<name>A0ABR5YBC8_9SPHN</name>
<dbReference type="Gene3D" id="3.40.630.30">
    <property type="match status" value="1"/>
</dbReference>
<dbReference type="EMBL" id="LQQO01000045">
    <property type="protein sequence ID" value="KZE10987.1"/>
    <property type="molecule type" value="Genomic_DNA"/>
</dbReference>
<evidence type="ECO:0000259" key="1">
    <source>
        <dbReference type="PROSITE" id="PS51186"/>
    </source>
</evidence>
<gene>
    <name evidence="2" type="ORF">AVT10_06460</name>
</gene>
<dbReference type="PROSITE" id="PS51186">
    <property type="entry name" value="GNAT"/>
    <property type="match status" value="1"/>
</dbReference>
<feature type="domain" description="N-acetyltransferase" evidence="1">
    <location>
        <begin position="3"/>
        <end position="160"/>
    </location>
</feature>
<sequence>MTAQWRLATAADAPDIAMLARAELGAYGEAADLYAERIALSPEGCWVLADGDALIGHCISHPWHRLAPPTMHALLGNLPPSADCWYLHDVVVAPAARGTKAVERLLPILDAIAAQRAIPVLALIAVGGADAYWVRQGFIAAPGGAAGFGAGAVYMERPVG</sequence>
<dbReference type="InterPro" id="IPR000182">
    <property type="entry name" value="GNAT_dom"/>
</dbReference>
<evidence type="ECO:0000313" key="2">
    <source>
        <dbReference type="EMBL" id="KZE10987.1"/>
    </source>
</evidence>
<dbReference type="Proteomes" id="UP000076609">
    <property type="component" value="Unassembled WGS sequence"/>
</dbReference>
<reference evidence="3" key="1">
    <citation type="submission" date="2016-01" db="EMBL/GenBank/DDBJ databases">
        <title>Draft genome of Chromobacterium sp. F49.</title>
        <authorList>
            <person name="Hong K.W."/>
        </authorList>
    </citation>
    <scope>NUCLEOTIDE SEQUENCE [LARGE SCALE GENOMIC DNA]</scope>
    <source>
        <strain evidence="3">CN3</strain>
    </source>
</reference>
<evidence type="ECO:0000313" key="3">
    <source>
        <dbReference type="Proteomes" id="UP000076609"/>
    </source>
</evidence>
<accession>A0ABR5YBC8</accession>
<dbReference type="InterPro" id="IPR016181">
    <property type="entry name" value="Acyl_CoA_acyltransferase"/>
</dbReference>
<comment type="caution">
    <text evidence="2">The sequence shown here is derived from an EMBL/GenBank/DDBJ whole genome shotgun (WGS) entry which is preliminary data.</text>
</comment>
<proteinExistence type="predicted"/>
<dbReference type="RefSeq" id="WP_066693311.1">
    <property type="nucleotide sequence ID" value="NZ_LQQO01000045.1"/>
</dbReference>
<dbReference type="Pfam" id="PF00583">
    <property type="entry name" value="Acetyltransf_1"/>
    <property type="match status" value="1"/>
</dbReference>
<protein>
    <recommendedName>
        <fullName evidence="1">N-acetyltransferase domain-containing protein</fullName>
    </recommendedName>
</protein>
<organism evidence="2 3">
    <name type="scientific">Sphingomonas hankookensis</name>
    <dbReference type="NCBI Taxonomy" id="563996"/>
    <lineage>
        <taxon>Bacteria</taxon>
        <taxon>Pseudomonadati</taxon>
        <taxon>Pseudomonadota</taxon>
        <taxon>Alphaproteobacteria</taxon>
        <taxon>Sphingomonadales</taxon>
        <taxon>Sphingomonadaceae</taxon>
        <taxon>Sphingomonas</taxon>
    </lineage>
</organism>
<keyword evidence="3" id="KW-1185">Reference proteome</keyword>